<dbReference type="GO" id="GO:0009986">
    <property type="term" value="C:cell surface"/>
    <property type="evidence" value="ECO:0007669"/>
    <property type="project" value="TreeGrafter"/>
</dbReference>
<keyword evidence="6 12" id="KW-0654">Proteoglycan</keyword>
<comment type="function">
    <text evidence="12">Cell surface proteoglycan.</text>
</comment>
<evidence type="ECO:0000256" key="6">
    <source>
        <dbReference type="ARBA" id="ARBA00022974"/>
    </source>
</evidence>
<evidence type="ECO:0000256" key="5">
    <source>
        <dbReference type="ARBA" id="ARBA00022729"/>
    </source>
</evidence>
<dbReference type="GO" id="GO:0016477">
    <property type="term" value="P:cell migration"/>
    <property type="evidence" value="ECO:0007669"/>
    <property type="project" value="TreeGrafter"/>
</dbReference>
<dbReference type="OrthoDB" id="6380619at2759"/>
<keyword evidence="10 12" id="KW-0449">Lipoprotein</keyword>
<keyword evidence="7 12" id="KW-0472">Membrane</keyword>
<reference evidence="15" key="1">
    <citation type="submission" date="2025-08" db="UniProtKB">
        <authorList>
            <consortium name="Ensembl"/>
        </authorList>
    </citation>
    <scope>IDENTIFICATION</scope>
</reference>
<comment type="subcellular location">
    <subcellularLocation>
        <location evidence="1 12">Cell membrane</location>
        <topology evidence="1 12">Lipid-anchor</topology>
        <topology evidence="1 12">GPI-anchor</topology>
    </subcellularLocation>
</comment>
<keyword evidence="4 12" id="KW-0336">GPI-anchor</keyword>
<evidence type="ECO:0000256" key="8">
    <source>
        <dbReference type="ARBA" id="ARBA00023180"/>
    </source>
</evidence>
<dbReference type="Pfam" id="PF01153">
    <property type="entry name" value="Glypican"/>
    <property type="match status" value="1"/>
</dbReference>
<dbReference type="AlphaFoldDB" id="A0A3B3RX75"/>
<evidence type="ECO:0000256" key="4">
    <source>
        <dbReference type="ARBA" id="ARBA00022622"/>
    </source>
</evidence>
<reference evidence="15" key="2">
    <citation type="submission" date="2025-09" db="UniProtKB">
        <authorList>
            <consortium name="Ensembl"/>
        </authorList>
    </citation>
    <scope>IDENTIFICATION</scope>
</reference>
<dbReference type="Proteomes" id="UP000261540">
    <property type="component" value="Unplaced"/>
</dbReference>
<dbReference type="STRING" id="1676925.ENSPKIP00000022376"/>
<accession>A0A3B3RX75</accession>
<dbReference type="PANTHER" id="PTHR10822">
    <property type="entry name" value="GLYPICAN"/>
    <property type="match status" value="1"/>
</dbReference>
<dbReference type="GO" id="GO:0005886">
    <property type="term" value="C:plasma membrane"/>
    <property type="evidence" value="ECO:0007669"/>
    <property type="project" value="UniProtKB-SubCell"/>
</dbReference>
<evidence type="ECO:0000256" key="1">
    <source>
        <dbReference type="ARBA" id="ARBA00004609"/>
    </source>
</evidence>
<evidence type="ECO:0000256" key="14">
    <source>
        <dbReference type="SAM" id="SignalP"/>
    </source>
</evidence>
<dbReference type="GO" id="GO:0090263">
    <property type="term" value="P:positive regulation of canonical Wnt signaling pathway"/>
    <property type="evidence" value="ECO:0007669"/>
    <property type="project" value="TreeGrafter"/>
</dbReference>
<evidence type="ECO:0000256" key="2">
    <source>
        <dbReference type="ARBA" id="ARBA00010260"/>
    </source>
</evidence>
<dbReference type="PANTHER" id="PTHR10822:SF12">
    <property type="entry name" value="GLYPICAN-5"/>
    <property type="match status" value="1"/>
</dbReference>
<feature type="region of interest" description="Disordered" evidence="13">
    <location>
        <begin position="482"/>
        <end position="533"/>
    </location>
</feature>
<evidence type="ECO:0000313" key="15">
    <source>
        <dbReference type="Ensembl" id="ENSPKIP00000022376.1"/>
    </source>
</evidence>
<proteinExistence type="inferred from homology"/>
<evidence type="ECO:0000256" key="3">
    <source>
        <dbReference type="ARBA" id="ARBA00022475"/>
    </source>
</evidence>
<evidence type="ECO:0000313" key="16">
    <source>
        <dbReference type="Proteomes" id="UP000261540"/>
    </source>
</evidence>
<keyword evidence="8" id="KW-0325">Glycoprotein</keyword>
<keyword evidence="5 14" id="KW-0732">Signal</keyword>
<dbReference type="CTD" id="559454"/>
<feature type="signal peptide" evidence="14">
    <location>
        <begin position="1"/>
        <end position="20"/>
    </location>
</feature>
<evidence type="ECO:0000256" key="12">
    <source>
        <dbReference type="RuleBase" id="RU003519"/>
    </source>
</evidence>
<keyword evidence="9 12" id="KW-0357">Heparan sulfate</keyword>
<evidence type="ECO:0000256" key="13">
    <source>
        <dbReference type="SAM" id="MobiDB-lite"/>
    </source>
</evidence>
<evidence type="ECO:0000256" key="9">
    <source>
        <dbReference type="ARBA" id="ARBA00023207"/>
    </source>
</evidence>
<feature type="chain" id="PRO_5017320195" evidence="14">
    <location>
        <begin position="21"/>
        <end position="561"/>
    </location>
</feature>
<dbReference type="InterPro" id="IPR019803">
    <property type="entry name" value="Glypican_CS"/>
</dbReference>
<protein>
    <submittedName>
        <fullName evidence="15">Glypican 5a</fullName>
    </submittedName>
</protein>
<dbReference type="GO" id="GO:1905475">
    <property type="term" value="P:regulation of protein localization to membrane"/>
    <property type="evidence" value="ECO:0007669"/>
    <property type="project" value="TreeGrafter"/>
</dbReference>
<organism evidence="15 16">
    <name type="scientific">Paramormyrops kingsleyae</name>
    <dbReference type="NCBI Taxonomy" id="1676925"/>
    <lineage>
        <taxon>Eukaryota</taxon>
        <taxon>Metazoa</taxon>
        <taxon>Chordata</taxon>
        <taxon>Craniata</taxon>
        <taxon>Vertebrata</taxon>
        <taxon>Euteleostomi</taxon>
        <taxon>Actinopterygii</taxon>
        <taxon>Neopterygii</taxon>
        <taxon>Teleostei</taxon>
        <taxon>Osteoglossocephala</taxon>
        <taxon>Osteoglossomorpha</taxon>
        <taxon>Osteoglossiformes</taxon>
        <taxon>Mormyridae</taxon>
        <taxon>Paramormyrops</taxon>
    </lineage>
</organism>
<keyword evidence="3" id="KW-1003">Cell membrane</keyword>
<dbReference type="PROSITE" id="PS01207">
    <property type="entry name" value="GLYPICAN"/>
    <property type="match status" value="1"/>
</dbReference>
<sequence length="561" mass="61472">MEKQELICCLVLVFPAVCLQSPTDCSEVQKLFHLNEIGPIKTVPETPRTGSDLQVCDSLSLTCCTKNMEVRYQTAAQKNVQNLLQMTSSSLKTLISGNVAEFQEILKNLTRQTEYYINSLFNSTYQNIPPEANGLLRELFTDIGLFMLGSELGVEVSVYRFFDGLFPLVYNHLINPGLTGISSVNAECIRSYRRPLNPFGSFPKQLADEVRRSLLPTRVFLQALNLAIEVINTTDHLQCSAQCTQALLKMLYCPHCQGLTQSKPCMGYCLNVMRGCLASVEEIDGQWREFVRSVEEASSRLHGAQEPEQALLAVHLPIINAVMHAQRNGPKLSAQVHKVCGHADRTAGESVSIQQEGSSAGAPRQAARKTFSSQRKEFVTSLRHYRTFYAVLADRLCVSELASSDGMSCWNGADVVKSYTLRVVDSGIKAQAVNPEVIVKGPDPVMHQIIDKLKHVNQLLQGKAILASGMLDVIEKGSGEPDLLSSGDCDDEDGCGASGHGEAGKPMQVAEPQTPDKVNDRRRSSTQMKTVGADLESASGHETRVGLLTLTLLFIIAHLCG</sequence>
<dbReference type="InterPro" id="IPR001863">
    <property type="entry name" value="Glypican"/>
</dbReference>
<dbReference type="GO" id="GO:0005576">
    <property type="term" value="C:extracellular region"/>
    <property type="evidence" value="ECO:0007669"/>
    <property type="project" value="TreeGrafter"/>
</dbReference>
<dbReference type="GO" id="GO:0098552">
    <property type="term" value="C:side of membrane"/>
    <property type="evidence" value="ECO:0007669"/>
    <property type="project" value="UniProtKB-KW"/>
</dbReference>
<name>A0A3B3RX75_9TELE</name>
<evidence type="ECO:0000256" key="11">
    <source>
        <dbReference type="RuleBase" id="RU003518"/>
    </source>
</evidence>
<dbReference type="Ensembl" id="ENSPKIT00000003039.1">
    <property type="protein sequence ID" value="ENSPKIP00000022376.1"/>
    <property type="gene ID" value="ENSPKIG00000006408.1"/>
</dbReference>
<dbReference type="KEGG" id="pki:111834158"/>
<evidence type="ECO:0000256" key="7">
    <source>
        <dbReference type="ARBA" id="ARBA00023136"/>
    </source>
</evidence>
<evidence type="ECO:0000256" key="10">
    <source>
        <dbReference type="ARBA" id="ARBA00023288"/>
    </source>
</evidence>
<comment type="similarity">
    <text evidence="2 11">Belongs to the glypican family.</text>
</comment>
<dbReference type="GeneTree" id="ENSGT01050000244955"/>
<keyword evidence="16" id="KW-1185">Reference proteome</keyword>